<dbReference type="Pfam" id="PF07869">
    <property type="entry name" value="DUF1656"/>
    <property type="match status" value="1"/>
</dbReference>
<keyword evidence="7" id="KW-1185">Reference proteome</keyword>
<protein>
    <submittedName>
        <fullName evidence="6">DUF1656 domain-containing protein</fullName>
    </submittedName>
</protein>
<keyword evidence="2 5" id="KW-0812">Transmembrane</keyword>
<evidence type="ECO:0000256" key="4">
    <source>
        <dbReference type="ARBA" id="ARBA00023136"/>
    </source>
</evidence>
<comment type="caution">
    <text evidence="6">The sequence shown here is derived from an EMBL/GenBank/DDBJ whole genome shotgun (WGS) entry which is preliminary data.</text>
</comment>
<proteinExistence type="predicted"/>
<feature type="transmembrane region" description="Helical" evidence="5">
    <location>
        <begin position="46"/>
        <end position="65"/>
    </location>
</feature>
<evidence type="ECO:0000313" key="6">
    <source>
        <dbReference type="EMBL" id="RJG19833.1"/>
    </source>
</evidence>
<dbReference type="EMBL" id="QYYA01000001">
    <property type="protein sequence ID" value="RJG19833.1"/>
    <property type="molecule type" value="Genomic_DNA"/>
</dbReference>
<dbReference type="AlphaFoldDB" id="A0A418Y2U7"/>
<dbReference type="Proteomes" id="UP000283734">
    <property type="component" value="Unassembled WGS sequence"/>
</dbReference>
<evidence type="ECO:0000256" key="1">
    <source>
        <dbReference type="ARBA" id="ARBA00022475"/>
    </source>
</evidence>
<reference evidence="6 7" key="1">
    <citation type="submission" date="2018-09" db="EMBL/GenBank/DDBJ databases">
        <title>Alcanivorax profundi sp. nov., isolated from 1000 m-depth seawater of the Mariana Trench.</title>
        <authorList>
            <person name="Liu J."/>
        </authorList>
    </citation>
    <scope>NUCLEOTIDE SEQUENCE [LARGE SCALE GENOMIC DNA]</scope>
    <source>
        <strain evidence="6 7">MTEO17</strain>
    </source>
</reference>
<dbReference type="InterPro" id="IPR012451">
    <property type="entry name" value="DUF1656"/>
</dbReference>
<evidence type="ECO:0000313" key="7">
    <source>
        <dbReference type="Proteomes" id="UP000283734"/>
    </source>
</evidence>
<organism evidence="6 7">
    <name type="scientific">Alcanivorax profundi</name>
    <dbReference type="NCBI Taxonomy" id="2338368"/>
    <lineage>
        <taxon>Bacteria</taxon>
        <taxon>Pseudomonadati</taxon>
        <taxon>Pseudomonadota</taxon>
        <taxon>Gammaproteobacteria</taxon>
        <taxon>Oceanospirillales</taxon>
        <taxon>Alcanivoracaceae</taxon>
        <taxon>Alcanivorax</taxon>
    </lineage>
</organism>
<sequence>MWLHEIPVGGLLVSPMVLFVLLGLLLTALTWWVLRLLGWHQQIWKAAWLYLSLFVCYLALSVRLLS</sequence>
<name>A0A418Y2U7_9GAMM</name>
<dbReference type="RefSeq" id="WP_022984258.1">
    <property type="nucleotide sequence ID" value="NZ_QYYA01000001.1"/>
</dbReference>
<keyword evidence="3 5" id="KW-1133">Transmembrane helix</keyword>
<accession>A0A418Y2U7</accession>
<keyword evidence="4 5" id="KW-0472">Membrane</keyword>
<evidence type="ECO:0000256" key="5">
    <source>
        <dbReference type="SAM" id="Phobius"/>
    </source>
</evidence>
<evidence type="ECO:0000256" key="2">
    <source>
        <dbReference type="ARBA" id="ARBA00022692"/>
    </source>
</evidence>
<evidence type="ECO:0000256" key="3">
    <source>
        <dbReference type="ARBA" id="ARBA00022989"/>
    </source>
</evidence>
<gene>
    <name evidence="6" type="ORF">D4A39_03020</name>
</gene>
<feature type="transmembrane region" description="Helical" evidence="5">
    <location>
        <begin position="12"/>
        <end position="34"/>
    </location>
</feature>
<keyword evidence="1" id="KW-1003">Cell membrane</keyword>